<dbReference type="EMBL" id="LQQA01000005">
    <property type="protein sequence ID" value="ORX18510.1"/>
    <property type="molecule type" value="Genomic_DNA"/>
</dbReference>
<accession>A0A1X2FJ71</accession>
<name>A0A1X2FJ71_9MYCO</name>
<proteinExistence type="predicted"/>
<dbReference type="Proteomes" id="UP000193964">
    <property type="component" value="Unassembled WGS sequence"/>
</dbReference>
<organism evidence="1 2">
    <name type="scientific">Mycolicibacterium wolinskyi</name>
    <dbReference type="NCBI Taxonomy" id="59750"/>
    <lineage>
        <taxon>Bacteria</taxon>
        <taxon>Bacillati</taxon>
        <taxon>Actinomycetota</taxon>
        <taxon>Actinomycetes</taxon>
        <taxon>Mycobacteriales</taxon>
        <taxon>Mycobacteriaceae</taxon>
        <taxon>Mycolicibacterium</taxon>
    </lineage>
</organism>
<dbReference type="AlphaFoldDB" id="A0A1X2FJ71"/>
<protein>
    <submittedName>
        <fullName evidence="1">Uncharacterized protein</fullName>
    </submittedName>
</protein>
<comment type="caution">
    <text evidence="1">The sequence shown here is derived from an EMBL/GenBank/DDBJ whole genome shotgun (WGS) entry which is preliminary data.</text>
</comment>
<reference evidence="1 2" key="1">
    <citation type="submission" date="2016-01" db="EMBL/GenBank/DDBJ databases">
        <title>The new phylogeny of the genus Mycobacterium.</title>
        <authorList>
            <person name="Tarcisio F."/>
            <person name="Conor M."/>
            <person name="Antonella G."/>
            <person name="Elisabetta G."/>
            <person name="Giulia F.S."/>
            <person name="Sara T."/>
            <person name="Anna F."/>
            <person name="Clotilde B."/>
            <person name="Roberto B."/>
            <person name="Veronica D.S."/>
            <person name="Fabio R."/>
            <person name="Monica P."/>
            <person name="Olivier J."/>
            <person name="Enrico T."/>
            <person name="Nicola S."/>
        </authorList>
    </citation>
    <scope>NUCLEOTIDE SEQUENCE [LARGE SCALE GENOMIC DNA]</scope>
    <source>
        <strain evidence="1 2">ATCC 700010</strain>
    </source>
</reference>
<gene>
    <name evidence="1" type="ORF">AWC31_14505</name>
</gene>
<sequence>MNYEPFSADTITTMSNNAALPVIRTFDFGGIPMVDMPHLSNINGHQLAEIIVRCLAHNHPDLVHPDAPQLARR</sequence>
<evidence type="ECO:0000313" key="1">
    <source>
        <dbReference type="EMBL" id="ORX18510.1"/>
    </source>
</evidence>
<evidence type="ECO:0000313" key="2">
    <source>
        <dbReference type="Proteomes" id="UP000193964"/>
    </source>
</evidence>